<feature type="binding site" evidence="8">
    <location>
        <position position="226"/>
    </location>
    <ligand>
        <name>shikimate</name>
        <dbReference type="ChEBI" id="CHEBI:36208"/>
    </ligand>
</feature>
<dbReference type="RefSeq" id="WP_094366578.1">
    <property type="nucleotide sequence ID" value="NZ_NOJY02000005.1"/>
</dbReference>
<feature type="binding site" evidence="8">
    <location>
        <position position="67"/>
    </location>
    <ligand>
        <name>shikimate</name>
        <dbReference type="ChEBI" id="CHEBI:36208"/>
    </ligand>
</feature>
<dbReference type="InterPro" id="IPR011342">
    <property type="entry name" value="Shikimate_DH"/>
</dbReference>
<evidence type="ECO:0000256" key="8">
    <source>
        <dbReference type="HAMAP-Rule" id="MF_00222"/>
    </source>
</evidence>
<dbReference type="InterPro" id="IPR022893">
    <property type="entry name" value="Shikimate_DH_fam"/>
</dbReference>
<gene>
    <name evidence="8 12" type="primary">aroE</name>
    <name evidence="12" type="ORF">CHL78_004285</name>
</gene>
<evidence type="ECO:0000313" key="13">
    <source>
        <dbReference type="Proteomes" id="UP000215694"/>
    </source>
</evidence>
<feature type="domain" description="Quinate/shikimate 5-dehydrogenase/glutamyl-tRNA reductase" evidence="9">
    <location>
        <begin position="121"/>
        <end position="198"/>
    </location>
</feature>
<dbReference type="AlphaFoldDB" id="A0A371J7J6"/>
<dbReference type="GO" id="GO:0008652">
    <property type="term" value="P:amino acid biosynthetic process"/>
    <property type="evidence" value="ECO:0007669"/>
    <property type="project" value="UniProtKB-KW"/>
</dbReference>
<sequence>MNINSNSKTLCLLGHPVSQSFSPSIQNHLFKKYNLNKLYVCFNVKENNLGDSIDGIKALGILGGNITIPHKVNVIEYLDWVDENSRLIGAVNTFKNEDGILKGYNTDGKGFVKSIIDKGYDLNNKKIMVLGAGGASRSICIELASRGVEIIYIRNRSIEKPKEISEAIMTNFDTKVSCSVDKIKREDLDNIDILINTTPIGMGTCECPIDEAIVPSNNLLVCDIVYKPHNTQLLKWASKHKLQVIYGIDMLINQGLEAFHIWTGIKPIKEDEDEIKHIYEASINI</sequence>
<dbReference type="InterPro" id="IPR013708">
    <property type="entry name" value="Shikimate_DH-bd_N"/>
</dbReference>
<evidence type="ECO:0000256" key="4">
    <source>
        <dbReference type="ARBA" id="ARBA00022857"/>
    </source>
</evidence>
<comment type="pathway">
    <text evidence="1 8">Metabolic intermediate biosynthesis; chorismate biosynthesis; chorismate from D-erythrose 4-phosphate and phosphoenolpyruvate: step 4/7.</text>
</comment>
<keyword evidence="4 8" id="KW-0521">NADP</keyword>
<proteinExistence type="inferred from homology"/>
<evidence type="ECO:0000256" key="3">
    <source>
        <dbReference type="ARBA" id="ARBA00022605"/>
    </source>
</evidence>
<evidence type="ECO:0000256" key="5">
    <source>
        <dbReference type="ARBA" id="ARBA00023002"/>
    </source>
</evidence>
<dbReference type="UniPathway" id="UPA00053">
    <property type="reaction ID" value="UER00087"/>
</dbReference>
<dbReference type="Pfam" id="PF18317">
    <property type="entry name" value="SDH_C"/>
    <property type="match status" value="1"/>
</dbReference>
<keyword evidence="6 8" id="KW-0057">Aromatic amino acid biosynthesis</keyword>
<comment type="similarity">
    <text evidence="8">Belongs to the shikimate dehydrogenase family.</text>
</comment>
<organism evidence="12 13">
    <name type="scientific">Romboutsia weinsteinii</name>
    <dbReference type="NCBI Taxonomy" id="2020949"/>
    <lineage>
        <taxon>Bacteria</taxon>
        <taxon>Bacillati</taxon>
        <taxon>Bacillota</taxon>
        <taxon>Clostridia</taxon>
        <taxon>Peptostreptococcales</taxon>
        <taxon>Peptostreptococcaceae</taxon>
        <taxon>Romboutsia</taxon>
    </lineage>
</organism>
<evidence type="ECO:0000259" key="9">
    <source>
        <dbReference type="Pfam" id="PF01488"/>
    </source>
</evidence>
<reference evidence="12 13" key="1">
    <citation type="journal article" date="2017" name="Genome Announc.">
        <title>Draft Genome Sequence of Romboutsia weinsteinii sp. nov. Strain CCRI-19649(T) Isolated from Surface Water.</title>
        <authorList>
            <person name="Maheux A.F."/>
            <person name="Boudreau D.K."/>
            <person name="Berube E."/>
            <person name="Boissinot M."/>
            <person name="Cantin P."/>
            <person name="Raymond F."/>
            <person name="Corbeil J."/>
            <person name="Omar R.F."/>
            <person name="Bergeron M.G."/>
        </authorList>
    </citation>
    <scope>NUCLEOTIDE SEQUENCE [LARGE SCALE GENOMIC DNA]</scope>
    <source>
        <strain evidence="12 13">CCRI-19649</strain>
    </source>
</reference>
<comment type="caution">
    <text evidence="12">The sequence shown here is derived from an EMBL/GenBank/DDBJ whole genome shotgun (WGS) entry which is preliminary data.</text>
</comment>
<name>A0A371J7J6_9FIRM</name>
<dbReference type="GO" id="GO:0050661">
    <property type="term" value="F:NADP binding"/>
    <property type="evidence" value="ECO:0007669"/>
    <property type="project" value="InterPro"/>
</dbReference>
<dbReference type="InterPro" id="IPR036291">
    <property type="entry name" value="NAD(P)-bd_dom_sf"/>
</dbReference>
<dbReference type="Gene3D" id="3.40.50.720">
    <property type="entry name" value="NAD(P)-binding Rossmann-like Domain"/>
    <property type="match status" value="1"/>
</dbReference>
<feature type="binding site" evidence="8">
    <location>
        <position position="92"/>
    </location>
    <ligand>
        <name>shikimate</name>
        <dbReference type="ChEBI" id="CHEBI:36208"/>
    </ligand>
</feature>
<feature type="binding site" evidence="8">
    <location>
        <begin position="131"/>
        <end position="135"/>
    </location>
    <ligand>
        <name>NADP(+)</name>
        <dbReference type="ChEBI" id="CHEBI:58349"/>
    </ligand>
</feature>
<evidence type="ECO:0000313" key="12">
    <source>
        <dbReference type="EMBL" id="RDY28761.1"/>
    </source>
</evidence>
<dbReference type="InterPro" id="IPR046346">
    <property type="entry name" value="Aminoacid_DH-like_N_sf"/>
</dbReference>
<dbReference type="GO" id="GO:0009423">
    <property type="term" value="P:chorismate biosynthetic process"/>
    <property type="evidence" value="ECO:0007669"/>
    <property type="project" value="UniProtKB-UniRule"/>
</dbReference>
<dbReference type="Pfam" id="PF08501">
    <property type="entry name" value="Shikimate_dh_N"/>
    <property type="match status" value="1"/>
</dbReference>
<dbReference type="GO" id="GO:0019632">
    <property type="term" value="P:shikimate metabolic process"/>
    <property type="evidence" value="ECO:0007669"/>
    <property type="project" value="InterPro"/>
</dbReference>
<dbReference type="Pfam" id="PF01488">
    <property type="entry name" value="Shikimate_DH"/>
    <property type="match status" value="1"/>
</dbReference>
<dbReference type="Proteomes" id="UP000215694">
    <property type="component" value="Unassembled WGS sequence"/>
</dbReference>
<comment type="caution">
    <text evidence="8">Lacks conserved residue(s) required for the propagation of feature annotation.</text>
</comment>
<comment type="function">
    <text evidence="8">Involved in the biosynthesis of the chorismate, which leads to the biosynthesis of aromatic amino acids. Catalyzes the reversible NADPH linked reduction of 3-dehydroshikimate (DHSA) to yield shikimate (SA).</text>
</comment>
<dbReference type="GO" id="GO:0004764">
    <property type="term" value="F:shikimate 3-dehydrogenase (NADP+) activity"/>
    <property type="evidence" value="ECO:0007669"/>
    <property type="project" value="UniProtKB-UniRule"/>
</dbReference>
<dbReference type="SUPFAM" id="SSF51735">
    <property type="entry name" value="NAD(P)-binding Rossmann-fold domains"/>
    <property type="match status" value="1"/>
</dbReference>
<evidence type="ECO:0000256" key="6">
    <source>
        <dbReference type="ARBA" id="ARBA00023141"/>
    </source>
</evidence>
<feature type="binding site" evidence="8">
    <location>
        <begin position="20"/>
        <end position="22"/>
    </location>
    <ligand>
        <name>shikimate</name>
        <dbReference type="ChEBI" id="CHEBI:36208"/>
    </ligand>
</feature>
<dbReference type="InterPro" id="IPR006151">
    <property type="entry name" value="Shikm_DH/Glu-tRNA_Rdtase"/>
</dbReference>
<keyword evidence="13" id="KW-1185">Reference proteome</keyword>
<evidence type="ECO:0000259" key="10">
    <source>
        <dbReference type="Pfam" id="PF08501"/>
    </source>
</evidence>
<feature type="binding site" evidence="8">
    <location>
        <position position="224"/>
    </location>
    <ligand>
        <name>NADP(+)</name>
        <dbReference type="ChEBI" id="CHEBI:58349"/>
    </ligand>
</feature>
<feature type="binding site" evidence="8">
    <location>
        <position position="83"/>
    </location>
    <ligand>
        <name>NADP(+)</name>
        <dbReference type="ChEBI" id="CHEBI:58349"/>
    </ligand>
</feature>
<feature type="binding site" evidence="8">
    <location>
        <position position="107"/>
    </location>
    <ligand>
        <name>shikimate</name>
        <dbReference type="ChEBI" id="CHEBI:36208"/>
    </ligand>
</feature>
<dbReference type="NCBIfam" id="TIGR00507">
    <property type="entry name" value="aroE"/>
    <property type="match status" value="1"/>
</dbReference>
<dbReference type="EC" id="1.1.1.25" evidence="2 8"/>
<keyword evidence="5 8" id="KW-0560">Oxidoreductase</keyword>
<feature type="domain" description="Shikimate dehydrogenase substrate binding N-terminal" evidence="10">
    <location>
        <begin position="12"/>
        <end position="93"/>
    </location>
</feature>
<dbReference type="GO" id="GO:0009073">
    <property type="term" value="P:aromatic amino acid family biosynthetic process"/>
    <property type="evidence" value="ECO:0007669"/>
    <property type="project" value="UniProtKB-KW"/>
</dbReference>
<dbReference type="CDD" id="cd01065">
    <property type="entry name" value="NAD_bind_Shikimate_DH"/>
    <property type="match status" value="1"/>
</dbReference>
<evidence type="ECO:0000259" key="11">
    <source>
        <dbReference type="Pfam" id="PF18317"/>
    </source>
</evidence>
<dbReference type="PANTHER" id="PTHR21089:SF1">
    <property type="entry name" value="BIFUNCTIONAL 3-DEHYDROQUINATE DEHYDRATASE_SHIKIMATE DEHYDROGENASE, CHLOROPLASTIC"/>
    <property type="match status" value="1"/>
</dbReference>
<comment type="catalytic activity">
    <reaction evidence="7 8">
        <text>shikimate + NADP(+) = 3-dehydroshikimate + NADPH + H(+)</text>
        <dbReference type="Rhea" id="RHEA:17737"/>
        <dbReference type="ChEBI" id="CHEBI:15378"/>
        <dbReference type="ChEBI" id="CHEBI:16630"/>
        <dbReference type="ChEBI" id="CHEBI:36208"/>
        <dbReference type="ChEBI" id="CHEBI:57783"/>
        <dbReference type="ChEBI" id="CHEBI:58349"/>
        <dbReference type="EC" id="1.1.1.25"/>
    </reaction>
</comment>
<feature type="active site" description="Proton acceptor" evidence="8">
    <location>
        <position position="71"/>
    </location>
</feature>
<evidence type="ECO:0000256" key="1">
    <source>
        <dbReference type="ARBA" id="ARBA00004871"/>
    </source>
</evidence>
<dbReference type="Gene3D" id="3.40.50.10860">
    <property type="entry name" value="Leucine Dehydrogenase, chain A, domain 1"/>
    <property type="match status" value="1"/>
</dbReference>
<protein>
    <recommendedName>
        <fullName evidence="2 8">Shikimate dehydrogenase (NADP(+))</fullName>
        <shortName evidence="8">SDH</shortName>
        <ecNumber evidence="2 8">1.1.1.25</ecNumber>
    </recommendedName>
</protein>
<keyword evidence="3 8" id="KW-0028">Amino-acid biosynthesis</keyword>
<feature type="binding site" evidence="8">
    <location>
        <position position="254"/>
    </location>
    <ligand>
        <name>shikimate</name>
        <dbReference type="ChEBI" id="CHEBI:36208"/>
    </ligand>
</feature>
<evidence type="ECO:0000256" key="2">
    <source>
        <dbReference type="ARBA" id="ARBA00012962"/>
    </source>
</evidence>
<dbReference type="EMBL" id="NOJY02000005">
    <property type="protein sequence ID" value="RDY28761.1"/>
    <property type="molecule type" value="Genomic_DNA"/>
</dbReference>
<accession>A0A371J7J6</accession>
<dbReference type="PANTHER" id="PTHR21089">
    <property type="entry name" value="SHIKIMATE DEHYDROGENASE"/>
    <property type="match status" value="1"/>
</dbReference>
<evidence type="ECO:0000256" key="7">
    <source>
        <dbReference type="ARBA" id="ARBA00049442"/>
    </source>
</evidence>
<feature type="binding site" evidence="8">
    <location>
        <position position="247"/>
    </location>
    <ligand>
        <name>NADP(+)</name>
        <dbReference type="ChEBI" id="CHEBI:58349"/>
    </ligand>
</feature>
<dbReference type="SUPFAM" id="SSF53223">
    <property type="entry name" value="Aminoacid dehydrogenase-like, N-terminal domain"/>
    <property type="match status" value="1"/>
</dbReference>
<feature type="domain" description="SDH C-terminal" evidence="11">
    <location>
        <begin position="247"/>
        <end position="267"/>
    </location>
</feature>
<dbReference type="HAMAP" id="MF_00222">
    <property type="entry name" value="Shikimate_DH_AroE"/>
    <property type="match status" value="1"/>
</dbReference>
<dbReference type="OrthoDB" id="9792692at2"/>
<dbReference type="InterPro" id="IPR041121">
    <property type="entry name" value="SDH_C"/>
</dbReference>
<comment type="subunit">
    <text evidence="8">Homodimer.</text>
</comment>